<feature type="coiled-coil region" evidence="3">
    <location>
        <begin position="311"/>
        <end position="359"/>
    </location>
</feature>
<dbReference type="Proteomes" id="UP000250443">
    <property type="component" value="Unassembled WGS sequence"/>
</dbReference>
<dbReference type="InterPro" id="IPR052155">
    <property type="entry name" value="Biofilm_reg_signaling"/>
</dbReference>
<dbReference type="Proteomes" id="UP000626180">
    <property type="component" value="Unassembled WGS sequence"/>
</dbReference>
<dbReference type="EC" id="3.1.4.52" evidence="9"/>
<feature type="domain" description="PAS" evidence="4">
    <location>
        <begin position="183"/>
        <end position="253"/>
    </location>
</feature>
<dbReference type="PANTHER" id="PTHR44757">
    <property type="entry name" value="DIGUANYLATE CYCLASE DGCP"/>
    <property type="match status" value="1"/>
</dbReference>
<organism evidence="9 10">
    <name type="scientific">Pseudomonas luteola</name>
    <dbReference type="NCBI Taxonomy" id="47886"/>
    <lineage>
        <taxon>Bacteria</taxon>
        <taxon>Pseudomonadati</taxon>
        <taxon>Pseudomonadota</taxon>
        <taxon>Gammaproteobacteria</taxon>
        <taxon>Pseudomonadales</taxon>
        <taxon>Pseudomonadaceae</taxon>
        <taxon>Pseudomonas</taxon>
    </lineage>
</organism>
<dbReference type="SMART" id="SM00065">
    <property type="entry name" value="GAF"/>
    <property type="match status" value="1"/>
</dbReference>
<dbReference type="RefSeq" id="WP_010798724.1">
    <property type="nucleotide sequence ID" value="NZ_CP069263.1"/>
</dbReference>
<comment type="subcellular location">
    <subcellularLocation>
        <location evidence="2">Cell inner membrane</location>
    </subcellularLocation>
</comment>
<evidence type="ECO:0000256" key="2">
    <source>
        <dbReference type="ARBA" id="ARBA00004533"/>
    </source>
</evidence>
<dbReference type="SUPFAM" id="SSF55785">
    <property type="entry name" value="PYP-like sensor domain (PAS domain)"/>
    <property type="match status" value="2"/>
</dbReference>
<evidence type="ECO:0000313" key="8">
    <source>
        <dbReference type="EMBL" id="MBF8643355.1"/>
    </source>
</evidence>
<dbReference type="Pfam" id="PF00990">
    <property type="entry name" value="GGDEF"/>
    <property type="match status" value="1"/>
</dbReference>
<dbReference type="InterPro" id="IPR013767">
    <property type="entry name" value="PAS_fold"/>
</dbReference>
<reference evidence="9 10" key="1">
    <citation type="submission" date="2018-06" db="EMBL/GenBank/DDBJ databases">
        <authorList>
            <consortium name="Pathogen Informatics"/>
            <person name="Doyle S."/>
        </authorList>
    </citation>
    <scope>NUCLEOTIDE SEQUENCE [LARGE SCALE GENOMIC DNA]</scope>
    <source>
        <strain evidence="9 10">NCTC11842</strain>
    </source>
</reference>
<dbReference type="PROSITE" id="PS50883">
    <property type="entry name" value="EAL"/>
    <property type="match status" value="1"/>
</dbReference>
<evidence type="ECO:0000259" key="7">
    <source>
        <dbReference type="PROSITE" id="PS50887"/>
    </source>
</evidence>
<dbReference type="InterPro" id="IPR001610">
    <property type="entry name" value="PAC"/>
</dbReference>
<dbReference type="SMART" id="SM00052">
    <property type="entry name" value="EAL"/>
    <property type="match status" value="1"/>
</dbReference>
<keyword evidence="11" id="KW-1185">Reference proteome</keyword>
<dbReference type="SUPFAM" id="SSF141868">
    <property type="entry name" value="EAL domain-like"/>
    <property type="match status" value="1"/>
</dbReference>
<dbReference type="Gene3D" id="3.30.450.40">
    <property type="match status" value="1"/>
</dbReference>
<dbReference type="GO" id="GO:0071111">
    <property type="term" value="F:cyclic-guanylate-specific phosphodiesterase activity"/>
    <property type="evidence" value="ECO:0007669"/>
    <property type="project" value="UniProtKB-EC"/>
</dbReference>
<dbReference type="PROSITE" id="PS50887">
    <property type="entry name" value="GGDEF"/>
    <property type="match status" value="1"/>
</dbReference>
<dbReference type="InterPro" id="IPR001633">
    <property type="entry name" value="EAL_dom"/>
</dbReference>
<evidence type="ECO:0000313" key="9">
    <source>
        <dbReference type="EMBL" id="SPZ16670.1"/>
    </source>
</evidence>
<dbReference type="PROSITE" id="PS50112">
    <property type="entry name" value="PAS"/>
    <property type="match status" value="2"/>
</dbReference>
<evidence type="ECO:0000259" key="6">
    <source>
        <dbReference type="PROSITE" id="PS50883"/>
    </source>
</evidence>
<dbReference type="Pfam" id="PF01590">
    <property type="entry name" value="GAF"/>
    <property type="match status" value="1"/>
</dbReference>
<evidence type="ECO:0000256" key="3">
    <source>
        <dbReference type="SAM" id="Coils"/>
    </source>
</evidence>
<gene>
    <name evidence="9" type="primary">gmr_19</name>
    <name evidence="8" type="ORF">IRZ65_22075</name>
    <name evidence="9" type="ORF">NCTC11842_05704</name>
</gene>
<feature type="domain" description="GGDEF" evidence="7">
    <location>
        <begin position="509"/>
        <end position="642"/>
    </location>
</feature>
<dbReference type="InterPro" id="IPR000700">
    <property type="entry name" value="PAS-assoc_C"/>
</dbReference>
<sequence>MSDLYTSDLMAEAERIAVLKALGILDTEAEAVFDQVTQLLSDALDLPITLVSLVDAERLWFKSKLGVSINEMPRERAFCSYAIQRRGPLVVNNALEDPRFSHNPLVIGEPYIRFYAGVPVNSIDGHPLGTLCAIDTYPRVLTDQQLETLEALAGVISREIQRRESAVQTWQQLQQSTAQLKASEARFRTIFERAGVGISLLTPTGQWLDINETFCAMLGFQRDEVLSMNFAELSHADDMAQDLELLNQLRNGEIDRYEIEKRYRHKNGEHRWVRLTCTRHVNDQGELDYYVRVGQDIQARKEAELSLAALHHDLEQRINVRTQDLQQANERLTETLEQKEQSEQALRKREAELSAVLENSSDAYVSMNEAGRIVDWNRKAEALFGWSREDAVGQPVDRLIMTSSIGDHYQAGLSRYLSGEMDLGEGAALEIMVHHRNGARIPVELKVTAVDALDHKLYSAFLHDISERRAEQERREREALEDSLTGLPNRRALYKRLKSQLGAKPTLANPLLLLCMDLDNFKPVNDTLGHAAGDRVLMEIAHRLKSSLGRETFVARMGGDEFVILLRGVTGRSAIEQLCERILAAIIEPVQIGDQEVIIGSSIGIVCAPQDGQRTDELLRLGDIALYEAKAAGRNTWQFYSEEMNTRILARRQIESDLKLALQRDELRLEFQPRFDTAQKRMLGAEALVRWEHPIRGYLGPYHFITVAEETGLIVSLSDWVMRKACLEALEWAPDTFVSVNLSPLEFKRSDVVARVMAVLKETGLPPHQLELEITEGVVLDNANSAREVMHRLKALGVRLAMDDFGTGYSSLSYLHTYPFDGIKIDRSFIAGLDTSSNGEAVIEAIIGLGRALSLTVTAEGVETQRQMDVLARLKCNQAQGYYLARPMRIEALKALMDSLL</sequence>
<dbReference type="CDD" id="cd00130">
    <property type="entry name" value="PAS"/>
    <property type="match status" value="2"/>
</dbReference>
<dbReference type="Pfam" id="PF00563">
    <property type="entry name" value="EAL"/>
    <property type="match status" value="1"/>
</dbReference>
<protein>
    <submittedName>
        <fullName evidence="8">EAL domain-containing protein</fullName>
    </submittedName>
    <submittedName>
        <fullName evidence="9">Putative signaling-like protein</fullName>
        <ecNumber evidence="9">3.1.4.52</ecNumber>
    </submittedName>
</protein>
<evidence type="ECO:0000256" key="1">
    <source>
        <dbReference type="ARBA" id="ARBA00001946"/>
    </source>
</evidence>
<dbReference type="SUPFAM" id="SSF55781">
    <property type="entry name" value="GAF domain-like"/>
    <property type="match status" value="1"/>
</dbReference>
<dbReference type="Gene3D" id="3.20.20.450">
    <property type="entry name" value="EAL domain"/>
    <property type="match status" value="1"/>
</dbReference>
<dbReference type="CDD" id="cd01949">
    <property type="entry name" value="GGDEF"/>
    <property type="match status" value="1"/>
</dbReference>
<dbReference type="FunFam" id="3.30.70.270:FF:000001">
    <property type="entry name" value="Diguanylate cyclase domain protein"/>
    <property type="match status" value="1"/>
</dbReference>
<dbReference type="SMART" id="SM00086">
    <property type="entry name" value="PAC"/>
    <property type="match status" value="2"/>
</dbReference>
<dbReference type="Pfam" id="PF00989">
    <property type="entry name" value="PAS"/>
    <property type="match status" value="2"/>
</dbReference>
<name>A0A2X2FCZ4_PSELU</name>
<dbReference type="InterPro" id="IPR029787">
    <property type="entry name" value="Nucleotide_cyclase"/>
</dbReference>
<dbReference type="PROSITE" id="PS50113">
    <property type="entry name" value="PAC"/>
    <property type="match status" value="1"/>
</dbReference>
<dbReference type="EMBL" id="JADMCD010000016">
    <property type="protein sequence ID" value="MBF8643355.1"/>
    <property type="molecule type" value="Genomic_DNA"/>
</dbReference>
<dbReference type="CDD" id="cd01948">
    <property type="entry name" value="EAL"/>
    <property type="match status" value="1"/>
</dbReference>
<dbReference type="InterPro" id="IPR000014">
    <property type="entry name" value="PAS"/>
</dbReference>
<keyword evidence="9" id="KW-0378">Hydrolase</keyword>
<proteinExistence type="predicted"/>
<dbReference type="Gene3D" id="3.30.70.270">
    <property type="match status" value="1"/>
</dbReference>
<evidence type="ECO:0000259" key="5">
    <source>
        <dbReference type="PROSITE" id="PS50113"/>
    </source>
</evidence>
<dbReference type="AlphaFoldDB" id="A0A2X2FCZ4"/>
<feature type="domain" description="EAL" evidence="6">
    <location>
        <begin position="651"/>
        <end position="901"/>
    </location>
</feature>
<dbReference type="InterPro" id="IPR043128">
    <property type="entry name" value="Rev_trsase/Diguanyl_cyclase"/>
</dbReference>
<evidence type="ECO:0000313" key="10">
    <source>
        <dbReference type="Proteomes" id="UP000250443"/>
    </source>
</evidence>
<dbReference type="NCBIfam" id="TIGR00254">
    <property type="entry name" value="GGDEF"/>
    <property type="match status" value="1"/>
</dbReference>
<dbReference type="InterPro" id="IPR029016">
    <property type="entry name" value="GAF-like_dom_sf"/>
</dbReference>
<dbReference type="SUPFAM" id="SSF55073">
    <property type="entry name" value="Nucleotide cyclase"/>
    <property type="match status" value="1"/>
</dbReference>
<dbReference type="SMART" id="SM00091">
    <property type="entry name" value="PAS"/>
    <property type="match status" value="2"/>
</dbReference>
<dbReference type="InterPro" id="IPR000160">
    <property type="entry name" value="GGDEF_dom"/>
</dbReference>
<dbReference type="InterPro" id="IPR035965">
    <property type="entry name" value="PAS-like_dom_sf"/>
</dbReference>
<dbReference type="NCBIfam" id="TIGR00229">
    <property type="entry name" value="sensory_box"/>
    <property type="match status" value="2"/>
</dbReference>
<dbReference type="EMBL" id="UAUF01000015">
    <property type="protein sequence ID" value="SPZ16670.1"/>
    <property type="molecule type" value="Genomic_DNA"/>
</dbReference>
<comment type="cofactor">
    <cofactor evidence="1">
        <name>Mg(2+)</name>
        <dbReference type="ChEBI" id="CHEBI:18420"/>
    </cofactor>
</comment>
<dbReference type="InterPro" id="IPR035919">
    <property type="entry name" value="EAL_sf"/>
</dbReference>
<dbReference type="InterPro" id="IPR003018">
    <property type="entry name" value="GAF"/>
</dbReference>
<evidence type="ECO:0000313" key="11">
    <source>
        <dbReference type="Proteomes" id="UP000626180"/>
    </source>
</evidence>
<dbReference type="PANTHER" id="PTHR44757:SF10">
    <property type="entry name" value="MEMBRANE PROTEIN"/>
    <property type="match status" value="1"/>
</dbReference>
<dbReference type="SMART" id="SM00267">
    <property type="entry name" value="GGDEF"/>
    <property type="match status" value="1"/>
</dbReference>
<feature type="domain" description="PAS" evidence="4">
    <location>
        <begin position="349"/>
        <end position="420"/>
    </location>
</feature>
<reference evidence="8 11" key="2">
    <citation type="submission" date="2020-10" db="EMBL/GenBank/DDBJ databases">
        <title>Genome sequences of Pseudomonas isolates.</title>
        <authorList>
            <person name="Wessels L."/>
            <person name="Reich F."/>
            <person name="Hammerl J."/>
        </authorList>
    </citation>
    <scope>NUCLEOTIDE SEQUENCE [LARGE SCALE GENOMIC DNA]</scope>
    <source>
        <strain evidence="8 11">20-MO00624-0</strain>
    </source>
</reference>
<dbReference type="GO" id="GO:0006355">
    <property type="term" value="P:regulation of DNA-templated transcription"/>
    <property type="evidence" value="ECO:0007669"/>
    <property type="project" value="InterPro"/>
</dbReference>
<dbReference type="Gene3D" id="3.30.450.20">
    <property type="entry name" value="PAS domain"/>
    <property type="match status" value="2"/>
</dbReference>
<evidence type="ECO:0000259" key="4">
    <source>
        <dbReference type="PROSITE" id="PS50112"/>
    </source>
</evidence>
<dbReference type="GO" id="GO:0005886">
    <property type="term" value="C:plasma membrane"/>
    <property type="evidence" value="ECO:0007669"/>
    <property type="project" value="UniProtKB-SubCell"/>
</dbReference>
<feature type="domain" description="PAC" evidence="5">
    <location>
        <begin position="257"/>
        <end position="309"/>
    </location>
</feature>
<keyword evidence="3" id="KW-0175">Coiled coil</keyword>
<accession>A0A2X2FCZ4</accession>